<evidence type="ECO:0000256" key="7">
    <source>
        <dbReference type="ARBA" id="ARBA00022475"/>
    </source>
</evidence>
<dbReference type="NCBIfam" id="TIGR00797">
    <property type="entry name" value="matE"/>
    <property type="match status" value="1"/>
</dbReference>
<keyword evidence="7" id="KW-1003">Cell membrane</keyword>
<evidence type="ECO:0000256" key="8">
    <source>
        <dbReference type="ARBA" id="ARBA00022692"/>
    </source>
</evidence>
<dbReference type="CDD" id="cd13131">
    <property type="entry name" value="MATE_NorM_like"/>
    <property type="match status" value="1"/>
</dbReference>
<reference evidence="14 15" key="1">
    <citation type="submission" date="2021-08" db="EMBL/GenBank/DDBJ databases">
        <title>Complete genome sequence of the strain Aneurinibacillus thermoaerophilus CCM 8960.</title>
        <authorList>
            <person name="Musilova J."/>
            <person name="Kourilova X."/>
            <person name="Pernicova I."/>
            <person name="Bezdicek M."/>
            <person name="Lengerova M."/>
            <person name="Obruca S."/>
            <person name="Sedlar K."/>
        </authorList>
    </citation>
    <scope>NUCLEOTIDE SEQUENCE [LARGE SCALE GENOMIC DNA]</scope>
    <source>
        <strain evidence="14 15">CCM 8960</strain>
    </source>
</reference>
<organism evidence="14 15">
    <name type="scientific">Aneurinibacillus thermoaerophilus</name>
    <dbReference type="NCBI Taxonomy" id="143495"/>
    <lineage>
        <taxon>Bacteria</taxon>
        <taxon>Bacillati</taxon>
        <taxon>Bacillota</taxon>
        <taxon>Bacilli</taxon>
        <taxon>Bacillales</taxon>
        <taxon>Paenibacillaceae</taxon>
        <taxon>Aneurinibacillus group</taxon>
        <taxon>Aneurinibacillus</taxon>
    </lineage>
</organism>
<evidence type="ECO:0000313" key="15">
    <source>
        <dbReference type="Proteomes" id="UP000826616"/>
    </source>
</evidence>
<keyword evidence="9 13" id="KW-1133">Transmembrane helix</keyword>
<feature type="transmembrane region" description="Helical" evidence="13">
    <location>
        <begin position="51"/>
        <end position="75"/>
    </location>
</feature>
<feature type="transmembrane region" description="Helical" evidence="13">
    <location>
        <begin position="162"/>
        <end position="183"/>
    </location>
</feature>
<keyword evidence="6" id="KW-0050">Antiport</keyword>
<proteinExistence type="inferred from homology"/>
<keyword evidence="10" id="KW-0406">Ion transport</keyword>
<comment type="function">
    <text evidence="1">Multidrug efflux pump.</text>
</comment>
<feature type="transmembrane region" description="Helical" evidence="13">
    <location>
        <begin position="360"/>
        <end position="377"/>
    </location>
</feature>
<comment type="subcellular location">
    <subcellularLocation>
        <location evidence="2">Cell membrane</location>
        <topology evidence="2">Multi-pass membrane protein</topology>
    </subcellularLocation>
</comment>
<dbReference type="Pfam" id="PF01554">
    <property type="entry name" value="MatE"/>
    <property type="match status" value="2"/>
</dbReference>
<protein>
    <recommendedName>
        <fullName evidence="4">Probable multidrug resistance protein NorM</fullName>
    </recommendedName>
    <alternativeName>
        <fullName evidence="12">Multidrug-efflux transporter</fullName>
    </alternativeName>
</protein>
<dbReference type="PANTHER" id="PTHR43298">
    <property type="entry name" value="MULTIDRUG RESISTANCE PROTEIN NORM-RELATED"/>
    <property type="match status" value="1"/>
</dbReference>
<keyword evidence="8 13" id="KW-0812">Transmembrane</keyword>
<evidence type="ECO:0000256" key="13">
    <source>
        <dbReference type="SAM" id="Phobius"/>
    </source>
</evidence>
<feature type="transmembrane region" description="Helical" evidence="13">
    <location>
        <begin position="244"/>
        <end position="267"/>
    </location>
</feature>
<gene>
    <name evidence="14" type="ORF">K3F53_09145</name>
</gene>
<name>A0ABX8YF20_ANETH</name>
<evidence type="ECO:0000256" key="1">
    <source>
        <dbReference type="ARBA" id="ARBA00003408"/>
    </source>
</evidence>
<keyword evidence="15" id="KW-1185">Reference proteome</keyword>
<evidence type="ECO:0000256" key="4">
    <source>
        <dbReference type="ARBA" id="ARBA00020268"/>
    </source>
</evidence>
<dbReference type="GeneID" id="97141533"/>
<dbReference type="PIRSF" id="PIRSF006603">
    <property type="entry name" value="DinF"/>
    <property type="match status" value="1"/>
</dbReference>
<feature type="transmembrane region" description="Helical" evidence="13">
    <location>
        <begin position="129"/>
        <end position="150"/>
    </location>
</feature>
<dbReference type="InterPro" id="IPR050222">
    <property type="entry name" value="MATE_MdtK"/>
</dbReference>
<comment type="similarity">
    <text evidence="3">Belongs to the multi antimicrobial extrusion (MATE) (TC 2.A.66.1) family.</text>
</comment>
<keyword evidence="11 13" id="KW-0472">Membrane</keyword>
<feature type="transmembrane region" description="Helical" evidence="13">
    <location>
        <begin position="195"/>
        <end position="215"/>
    </location>
</feature>
<evidence type="ECO:0000256" key="9">
    <source>
        <dbReference type="ARBA" id="ARBA00022989"/>
    </source>
</evidence>
<dbReference type="InterPro" id="IPR048279">
    <property type="entry name" value="MdtK-like"/>
</dbReference>
<evidence type="ECO:0000256" key="6">
    <source>
        <dbReference type="ARBA" id="ARBA00022449"/>
    </source>
</evidence>
<dbReference type="RefSeq" id="WP_220560567.1">
    <property type="nucleotide sequence ID" value="NZ_CP080764.1"/>
</dbReference>
<feature type="transmembrane region" description="Helical" evidence="13">
    <location>
        <begin position="319"/>
        <end position="340"/>
    </location>
</feature>
<evidence type="ECO:0000256" key="3">
    <source>
        <dbReference type="ARBA" id="ARBA00010199"/>
    </source>
</evidence>
<evidence type="ECO:0000256" key="12">
    <source>
        <dbReference type="ARBA" id="ARBA00031636"/>
    </source>
</evidence>
<keyword evidence="5" id="KW-0813">Transport</keyword>
<evidence type="ECO:0000256" key="5">
    <source>
        <dbReference type="ARBA" id="ARBA00022448"/>
    </source>
</evidence>
<feature type="transmembrane region" description="Helical" evidence="13">
    <location>
        <begin position="287"/>
        <end position="307"/>
    </location>
</feature>
<evidence type="ECO:0000256" key="11">
    <source>
        <dbReference type="ARBA" id="ARBA00023136"/>
    </source>
</evidence>
<dbReference type="EMBL" id="CP080764">
    <property type="protein sequence ID" value="QYY44313.1"/>
    <property type="molecule type" value="Genomic_DNA"/>
</dbReference>
<evidence type="ECO:0000313" key="14">
    <source>
        <dbReference type="EMBL" id="QYY44313.1"/>
    </source>
</evidence>
<sequence length="464" mass="51401">MRETYSVREKTRQLLVILLPILITQLSLYAMNFFDTVMSGHASPNDLAGVAIGSSIWMPVYTGLSGIMLAITPIIAQLAGARSTERMPFTVIQGAYLALALSIVVFIAGSFTLRPILDMMELEPTVRDIAYHYLIAIGFGIAPLFISMVFRCFIDALGYTRVTMLIMLISLPINVALNYVFIYGKFGFPRLGGVGAGYASAITYWCIAFLSIYVIHRMSPFASYRIFRCFYRVAFSAWKEQLKIGIPIGFSIFFETSIFAAVTLLMSEFSTVTIAAHQAAMNFASCLYMVPMSIAMALTIAVGFEVGARRFKDAVQYSYLGIGMAVTMALVCACLLFFFNEQVAGLYTTDAEVLELTMQFLIYALFFQLSDAVAAPIQGVLRGYKDVNIVFLIAFVSYWLIGLPVGYMLANYTSLGAFGYWIGLITGLLFGAIGLSLRLVYTQRKFHHVSKGSRTERLDKDLAN</sequence>
<feature type="transmembrane region" description="Helical" evidence="13">
    <location>
        <begin position="389"/>
        <end position="412"/>
    </location>
</feature>
<dbReference type="InterPro" id="IPR002528">
    <property type="entry name" value="MATE_fam"/>
</dbReference>
<dbReference type="PANTHER" id="PTHR43298:SF2">
    <property type="entry name" value="FMN_FAD EXPORTER YEEO-RELATED"/>
    <property type="match status" value="1"/>
</dbReference>
<dbReference type="Proteomes" id="UP000826616">
    <property type="component" value="Chromosome"/>
</dbReference>
<feature type="transmembrane region" description="Helical" evidence="13">
    <location>
        <begin position="96"/>
        <end position="117"/>
    </location>
</feature>
<accession>A0ABX8YF20</accession>
<feature type="transmembrane region" description="Helical" evidence="13">
    <location>
        <begin position="12"/>
        <end position="31"/>
    </location>
</feature>
<feature type="transmembrane region" description="Helical" evidence="13">
    <location>
        <begin position="418"/>
        <end position="441"/>
    </location>
</feature>
<evidence type="ECO:0000256" key="10">
    <source>
        <dbReference type="ARBA" id="ARBA00023065"/>
    </source>
</evidence>
<evidence type="ECO:0000256" key="2">
    <source>
        <dbReference type="ARBA" id="ARBA00004651"/>
    </source>
</evidence>